<protein>
    <submittedName>
        <fullName evidence="1">Uncharacterized protein</fullName>
    </submittedName>
</protein>
<proteinExistence type="predicted"/>
<dbReference type="AlphaFoldDB" id="A0A7Z7FD37"/>
<name>A0A7Z7FD37_9EURY</name>
<sequence length="147" mass="16197">MKLTAFLIIALIISLLSFSASNSFISNGEEYIHFKQVTMRFQGTNAVISSSYGLDMFSSMYISLLGAHNLEPSIDTFFSDFGDIEVVEIGRDHAVIFAKNVSRKNDAFYLHDSHALNGTVDVLTMVYPDGSTKSIADANSTPDTFYS</sequence>
<gene>
    <name evidence="1" type="ORF">SAMN04488589_0165</name>
</gene>
<evidence type="ECO:0000313" key="2">
    <source>
        <dbReference type="Proteomes" id="UP000199259"/>
    </source>
</evidence>
<evidence type="ECO:0000313" key="1">
    <source>
        <dbReference type="EMBL" id="SDF26400.1"/>
    </source>
</evidence>
<comment type="caution">
    <text evidence="1">The sequence shown here is derived from an EMBL/GenBank/DDBJ whole genome shotgun (WGS) entry which is preliminary data.</text>
</comment>
<organism evidence="1 2">
    <name type="scientific">Methanolobus vulcani</name>
    <dbReference type="NCBI Taxonomy" id="38026"/>
    <lineage>
        <taxon>Archaea</taxon>
        <taxon>Methanobacteriati</taxon>
        <taxon>Methanobacteriota</taxon>
        <taxon>Stenosarchaea group</taxon>
        <taxon>Methanomicrobia</taxon>
        <taxon>Methanosarcinales</taxon>
        <taxon>Methanosarcinaceae</taxon>
        <taxon>Methanolobus</taxon>
    </lineage>
</organism>
<dbReference type="RefSeq" id="WP_091707853.1">
    <property type="nucleotide sequence ID" value="NZ_FNCA01000001.1"/>
</dbReference>
<accession>A0A7Z7FD37</accession>
<keyword evidence="2" id="KW-1185">Reference proteome</keyword>
<dbReference type="Proteomes" id="UP000199259">
    <property type="component" value="Unassembled WGS sequence"/>
</dbReference>
<reference evidence="1 2" key="1">
    <citation type="submission" date="2016-10" db="EMBL/GenBank/DDBJ databases">
        <authorList>
            <person name="Varghese N."/>
            <person name="Submissions S."/>
        </authorList>
    </citation>
    <scope>NUCLEOTIDE SEQUENCE [LARGE SCALE GENOMIC DNA]</scope>
    <source>
        <strain evidence="1 2">PL 12/M</strain>
    </source>
</reference>
<dbReference type="EMBL" id="FNCA01000001">
    <property type="protein sequence ID" value="SDF26400.1"/>
    <property type="molecule type" value="Genomic_DNA"/>
</dbReference>
<dbReference type="OrthoDB" id="148159at2157"/>